<keyword evidence="3" id="KW-1185">Reference proteome</keyword>
<proteinExistence type="predicted"/>
<evidence type="ECO:0000256" key="1">
    <source>
        <dbReference type="SAM" id="MobiDB-lite"/>
    </source>
</evidence>
<accession>A0A5B7JIT4</accession>
<gene>
    <name evidence="2" type="ORF">E2C01_091330</name>
</gene>
<protein>
    <submittedName>
        <fullName evidence="2">Uncharacterized protein</fullName>
    </submittedName>
</protein>
<evidence type="ECO:0000313" key="2">
    <source>
        <dbReference type="EMBL" id="MPC96092.1"/>
    </source>
</evidence>
<reference evidence="2 3" key="1">
    <citation type="submission" date="2019-05" db="EMBL/GenBank/DDBJ databases">
        <title>Another draft genome of Portunus trituberculatus and its Hox gene families provides insights of decapod evolution.</title>
        <authorList>
            <person name="Jeong J.-H."/>
            <person name="Song I."/>
            <person name="Kim S."/>
            <person name="Choi T."/>
            <person name="Kim D."/>
            <person name="Ryu S."/>
            <person name="Kim W."/>
        </authorList>
    </citation>
    <scope>NUCLEOTIDE SEQUENCE [LARGE SCALE GENOMIC DNA]</scope>
    <source>
        <tissue evidence="2">Muscle</tissue>
    </source>
</reference>
<comment type="caution">
    <text evidence="2">The sequence shown here is derived from an EMBL/GenBank/DDBJ whole genome shotgun (WGS) entry which is preliminary data.</text>
</comment>
<dbReference type="Proteomes" id="UP000324222">
    <property type="component" value="Unassembled WGS sequence"/>
</dbReference>
<organism evidence="2 3">
    <name type="scientific">Portunus trituberculatus</name>
    <name type="common">Swimming crab</name>
    <name type="synonym">Neptunus trituberculatus</name>
    <dbReference type="NCBI Taxonomy" id="210409"/>
    <lineage>
        <taxon>Eukaryota</taxon>
        <taxon>Metazoa</taxon>
        <taxon>Ecdysozoa</taxon>
        <taxon>Arthropoda</taxon>
        <taxon>Crustacea</taxon>
        <taxon>Multicrustacea</taxon>
        <taxon>Malacostraca</taxon>
        <taxon>Eumalacostraca</taxon>
        <taxon>Eucarida</taxon>
        <taxon>Decapoda</taxon>
        <taxon>Pleocyemata</taxon>
        <taxon>Brachyura</taxon>
        <taxon>Eubrachyura</taxon>
        <taxon>Portunoidea</taxon>
        <taxon>Portunidae</taxon>
        <taxon>Portuninae</taxon>
        <taxon>Portunus</taxon>
    </lineage>
</organism>
<feature type="region of interest" description="Disordered" evidence="1">
    <location>
        <begin position="1"/>
        <end position="26"/>
    </location>
</feature>
<dbReference type="AlphaFoldDB" id="A0A5B7JIT4"/>
<name>A0A5B7JIT4_PORTR</name>
<dbReference type="EMBL" id="VSRR010104593">
    <property type="protein sequence ID" value="MPC96092.1"/>
    <property type="molecule type" value="Genomic_DNA"/>
</dbReference>
<sequence>MSSSSDDAENCGCSSFGVPEESTEKKMPVDTSLAKCSFPSNIFSIPGDHIFTAYSVTSRRK</sequence>
<evidence type="ECO:0000313" key="3">
    <source>
        <dbReference type="Proteomes" id="UP000324222"/>
    </source>
</evidence>